<dbReference type="GO" id="GO:0005525">
    <property type="term" value="F:GTP binding"/>
    <property type="evidence" value="ECO:0007669"/>
    <property type="project" value="UniProtKB-KW"/>
</dbReference>
<name>A0A433Q6T5_9FUNG</name>
<reference evidence="4 5" key="1">
    <citation type="journal article" date="2018" name="New Phytol.">
        <title>Phylogenomics of Endogonaceae and evolution of mycorrhizas within Mucoromycota.</title>
        <authorList>
            <person name="Chang Y."/>
            <person name="Desiro A."/>
            <person name="Na H."/>
            <person name="Sandor L."/>
            <person name="Lipzen A."/>
            <person name="Clum A."/>
            <person name="Barry K."/>
            <person name="Grigoriev I.V."/>
            <person name="Martin F.M."/>
            <person name="Stajich J.E."/>
            <person name="Smith M.E."/>
            <person name="Bonito G."/>
            <person name="Spatafora J.W."/>
        </authorList>
    </citation>
    <scope>NUCLEOTIDE SEQUENCE [LARGE SCALE GENOMIC DNA]</scope>
    <source>
        <strain evidence="4 5">AD002</strain>
    </source>
</reference>
<dbReference type="Gene3D" id="3.40.50.300">
    <property type="entry name" value="P-loop containing nucleotide triphosphate hydrolases"/>
    <property type="match status" value="1"/>
</dbReference>
<feature type="compositionally biased region" description="Polar residues" evidence="2">
    <location>
        <begin position="67"/>
        <end position="87"/>
    </location>
</feature>
<evidence type="ECO:0000313" key="4">
    <source>
        <dbReference type="EMBL" id="RUS25498.1"/>
    </source>
</evidence>
<dbReference type="Pfam" id="PF00735">
    <property type="entry name" value="Septin"/>
    <property type="match status" value="1"/>
</dbReference>
<dbReference type="Proteomes" id="UP000274822">
    <property type="component" value="Unassembled WGS sequence"/>
</dbReference>
<keyword evidence="1" id="KW-0547">Nucleotide-binding</keyword>
<sequence length="797" mass="88764">MQHHGHILLRRKKTANPPLKQPSSTPSSSAPSSDTIHITPPSPLPPHSQHPMDDEEFGVRSMDDLNEYSSDWPHSNFESPPSAQNAPSDLEDRASKHEVEEDEDVDPDTTIVTNPDDKILPHDGLPLPQLDVRTSPLQPPTAIPNHRLFSKELAHDPDLPDHLAIAAAFTGHLHQPLPNRSFPKTMPQYLRSIPPTPTFTPSLSKHPSSISTIDYDLLPGSPRSYASDDVPSRSGLSGAQSPRQMLAIYEPEVDLVMPTVTVSRMRAPTPRGQDIGYFKVLVTGDSGIGKTKLITTLTESREVIAYDHPSQPFNNAFSDETLSSSGDDVGPMPGEGLRERRASTMVVPAWARPRFQEGDVGIDEVVPVNNLCFVDTVGYGVNLDVNATISPVTEYVESQFRKTNAIFHPTAPNNHELMRFLINAHGAHSHADACLYLILHRAKPVDFEYMRSLHDKCNLVPIIAKSDTLTPAEVTELKLRFLKDLRDNEICFFDFGYSFEQLWEMVRRGDPGGPPFAISTLISRPAGEDGDEPENTQHPLEHDLPEQPPNTPTITNTSIAPFPTLVASDLPILHDLLFYTHADALRHATAEKFVKWRNSQPLIHLHHLAASSSSPTTTVFDLPGSSGSSFLSASYAGDPSDQDLVRAFKTQEIRKMSLHVARYMSDKRREMEQVMIEREAKLRSEVARTERRKRAEFLWTELGKVIEEEYGEGEQAREQLIQQGVAVVQKGSRRKRAGSKSEKHYHHRKDHPPMHGAAFVGEPDPLELGRVVGKVGRGVVKIAVVCAIAWWFVWRFA</sequence>
<comment type="similarity">
    <text evidence="1">Belongs to the TRAFAC class TrmE-Era-EngA-EngB-Septin-like GTPase superfamily. Septin GTPase family.</text>
</comment>
<dbReference type="EMBL" id="RBNJ01012799">
    <property type="protein sequence ID" value="RUS25498.1"/>
    <property type="molecule type" value="Genomic_DNA"/>
</dbReference>
<dbReference type="InterPro" id="IPR030379">
    <property type="entry name" value="G_SEPTIN_dom"/>
</dbReference>
<keyword evidence="1" id="KW-0342">GTP-binding</keyword>
<evidence type="ECO:0000259" key="3">
    <source>
        <dbReference type="PROSITE" id="PS51719"/>
    </source>
</evidence>
<evidence type="ECO:0000256" key="1">
    <source>
        <dbReference type="RuleBase" id="RU004560"/>
    </source>
</evidence>
<feature type="region of interest" description="Disordered" evidence="2">
    <location>
        <begin position="1"/>
        <end position="123"/>
    </location>
</feature>
<feature type="compositionally biased region" description="Basic residues" evidence="2">
    <location>
        <begin position="731"/>
        <end position="750"/>
    </location>
</feature>
<feature type="region of interest" description="Disordered" evidence="2">
    <location>
        <begin position="731"/>
        <end position="756"/>
    </location>
</feature>
<accession>A0A433Q6T5</accession>
<feature type="compositionally biased region" description="Basic and acidic residues" evidence="2">
    <location>
        <begin position="90"/>
        <end position="99"/>
    </location>
</feature>
<evidence type="ECO:0000256" key="2">
    <source>
        <dbReference type="SAM" id="MobiDB-lite"/>
    </source>
</evidence>
<keyword evidence="5" id="KW-1185">Reference proteome</keyword>
<feature type="domain" description="Septin-type G" evidence="3">
    <location>
        <begin position="274"/>
        <end position="604"/>
    </location>
</feature>
<proteinExistence type="inferred from homology"/>
<dbReference type="PROSITE" id="PS51719">
    <property type="entry name" value="G_SEPTIN"/>
    <property type="match status" value="1"/>
</dbReference>
<feature type="region of interest" description="Disordered" evidence="2">
    <location>
        <begin position="222"/>
        <end position="242"/>
    </location>
</feature>
<feature type="region of interest" description="Disordered" evidence="2">
    <location>
        <begin position="521"/>
        <end position="551"/>
    </location>
</feature>
<dbReference type="InterPro" id="IPR027417">
    <property type="entry name" value="P-loop_NTPase"/>
</dbReference>
<dbReference type="PANTHER" id="PTHR18884">
    <property type="entry name" value="SEPTIN"/>
    <property type="match status" value="1"/>
</dbReference>
<evidence type="ECO:0000313" key="5">
    <source>
        <dbReference type="Proteomes" id="UP000274822"/>
    </source>
</evidence>
<organism evidence="4 5">
    <name type="scientific">Jimgerdemannia flammicorona</name>
    <dbReference type="NCBI Taxonomy" id="994334"/>
    <lineage>
        <taxon>Eukaryota</taxon>
        <taxon>Fungi</taxon>
        <taxon>Fungi incertae sedis</taxon>
        <taxon>Mucoromycota</taxon>
        <taxon>Mucoromycotina</taxon>
        <taxon>Endogonomycetes</taxon>
        <taxon>Endogonales</taxon>
        <taxon>Endogonaceae</taxon>
        <taxon>Jimgerdemannia</taxon>
    </lineage>
</organism>
<dbReference type="AlphaFoldDB" id="A0A433Q6T5"/>
<feature type="compositionally biased region" description="Basic residues" evidence="2">
    <location>
        <begin position="1"/>
        <end position="14"/>
    </location>
</feature>
<comment type="caution">
    <text evidence="4">The sequence shown here is derived from an EMBL/GenBank/DDBJ whole genome shotgun (WGS) entry which is preliminary data.</text>
</comment>
<protein>
    <submittedName>
        <fullName evidence="4">Septin-domain-containing protein</fullName>
    </submittedName>
</protein>
<dbReference type="SUPFAM" id="SSF52540">
    <property type="entry name" value="P-loop containing nucleoside triphosphate hydrolases"/>
    <property type="match status" value="1"/>
</dbReference>
<gene>
    <name evidence="4" type="ORF">BC938DRAFT_472065</name>
</gene>
<feature type="compositionally biased region" description="Low complexity" evidence="2">
    <location>
        <begin position="17"/>
        <end position="33"/>
    </location>
</feature>